<dbReference type="EMBL" id="MCBS01001238">
    <property type="protein sequence ID" value="RKF96049.1"/>
    <property type="molecule type" value="Genomic_DNA"/>
</dbReference>
<accession>A0A420JCI4</accession>
<dbReference type="AlphaFoldDB" id="A0A420JCI4"/>
<gene>
    <name evidence="1" type="ORF">GcM1_012003</name>
</gene>
<evidence type="ECO:0000313" key="2">
    <source>
        <dbReference type="Proteomes" id="UP000285326"/>
    </source>
</evidence>
<protein>
    <submittedName>
        <fullName evidence="1">Uncharacterized protein</fullName>
    </submittedName>
</protein>
<reference evidence="1 2" key="1">
    <citation type="journal article" date="2018" name="BMC Genomics">
        <title>Comparative genome analyses reveal sequence features reflecting distinct modes of host-adaptation between dicot and monocot powdery mildew.</title>
        <authorList>
            <person name="Wu Y."/>
            <person name="Ma X."/>
            <person name="Pan Z."/>
            <person name="Kale S.D."/>
            <person name="Song Y."/>
            <person name="King H."/>
            <person name="Zhang Q."/>
            <person name="Presley C."/>
            <person name="Deng X."/>
            <person name="Wei C.I."/>
            <person name="Xiao S."/>
        </authorList>
    </citation>
    <scope>NUCLEOTIDE SEQUENCE [LARGE SCALE GENOMIC DNA]</scope>
    <source>
        <strain evidence="1">UMSG1</strain>
    </source>
</reference>
<sequence length="168" mass="19518">MSMRISTLVANEYKVLFWVDQHYHFGHKVTSELEGNHAQLKNYLNTSTGHLKYVVDKFRLYWNNQAVAYWQKCTAQKRITNSLYAGTPMFAQILDNVHDYPFKIVEDEIAKIPKDYANWKPPCICTCSARTSFGSHMYTLFRTVRYLENHFICSTFMSIGGLSGLLRA</sequence>
<name>A0A420JCI4_9PEZI</name>
<comment type="caution">
    <text evidence="1">The sequence shown here is derived from an EMBL/GenBank/DDBJ whole genome shotgun (WGS) entry which is preliminary data.</text>
</comment>
<organism evidence="1 2">
    <name type="scientific">Golovinomyces cichoracearum</name>
    <dbReference type="NCBI Taxonomy" id="62708"/>
    <lineage>
        <taxon>Eukaryota</taxon>
        <taxon>Fungi</taxon>
        <taxon>Dikarya</taxon>
        <taxon>Ascomycota</taxon>
        <taxon>Pezizomycotina</taxon>
        <taxon>Leotiomycetes</taxon>
        <taxon>Erysiphales</taxon>
        <taxon>Erysiphaceae</taxon>
        <taxon>Golovinomyces</taxon>
    </lineage>
</organism>
<evidence type="ECO:0000313" key="1">
    <source>
        <dbReference type="EMBL" id="RKF96049.1"/>
    </source>
</evidence>
<feature type="non-terminal residue" evidence="1">
    <location>
        <position position="168"/>
    </location>
</feature>
<proteinExistence type="predicted"/>
<dbReference type="Proteomes" id="UP000285326">
    <property type="component" value="Unassembled WGS sequence"/>
</dbReference>